<dbReference type="STRING" id="121224.E0VK00"/>
<reference evidence="3" key="3">
    <citation type="submission" date="2021-02" db="UniProtKB">
        <authorList>
            <consortium name="EnsemblMetazoa"/>
        </authorList>
    </citation>
    <scope>IDENTIFICATION</scope>
    <source>
        <strain evidence="3">USDA</strain>
    </source>
</reference>
<protein>
    <submittedName>
        <fullName evidence="2 3">Uncharacterized protein</fullName>
    </submittedName>
</protein>
<reference evidence="2" key="2">
    <citation type="submission" date="2007-04" db="EMBL/GenBank/DDBJ databases">
        <title>The genome of the human body louse.</title>
        <authorList>
            <consortium name="The Human Body Louse Genome Consortium"/>
            <person name="Kirkness E."/>
            <person name="Walenz B."/>
            <person name="Hass B."/>
            <person name="Bruggner R."/>
            <person name="Strausberg R."/>
        </authorList>
    </citation>
    <scope>NUCLEOTIDE SEQUENCE</scope>
    <source>
        <strain evidence="2">USDA</strain>
    </source>
</reference>
<reference evidence="2" key="1">
    <citation type="submission" date="2007-04" db="EMBL/GenBank/DDBJ databases">
        <title>Annotation of Pediculus humanus corporis strain USDA.</title>
        <authorList>
            <person name="Kirkness E."/>
            <person name="Hannick L."/>
            <person name="Hass B."/>
            <person name="Bruggner R."/>
            <person name="Lawson D."/>
            <person name="Bidwell S."/>
            <person name="Joardar V."/>
            <person name="Caler E."/>
            <person name="Walenz B."/>
            <person name="Inman J."/>
            <person name="Schobel S."/>
            <person name="Galinsky K."/>
            <person name="Amedeo P."/>
            <person name="Strausberg R."/>
        </authorList>
    </citation>
    <scope>NUCLEOTIDE SEQUENCE</scope>
    <source>
        <strain evidence="2">USDA</strain>
    </source>
</reference>
<dbReference type="RefSeq" id="XP_002426444.1">
    <property type="nucleotide sequence ID" value="XM_002426399.1"/>
</dbReference>
<evidence type="ECO:0000256" key="1">
    <source>
        <dbReference type="SAM" id="MobiDB-lite"/>
    </source>
</evidence>
<dbReference type="HOGENOM" id="CLU_601735_0_0_1"/>
<accession>E0VK00</accession>
<sequence>MCESLDPSDNRIPSSNDSSGKVVFRKLERDGNSVGIGSRVVSSSERDLENCFDGLQINGNSSSSSSSIREKINDNNDKINASSYVKPTNPFDTTNERIKMSAAVASAKRPNTLCTGFSPLSVPPVRRRPASSYISSGISCMTPVSTTPSSYKNEKFYQRPTSLYSSATPKIVTTNHQGNFRSVQNTPTTPQKYNAPRKLSLYSSGFQTWNHNPESNNRPASFCGSVSSGNFYTWSSSSSSKNFGPKRPRSFGPDSLGSISTSNNGPKSLPSSISDYMLLSSKKKTDPFHPPTPSPLSAQRRLSLPSAQAQLRPKFNSAIHGLPFRPFTCGVSPNGTPIFLGCTHLHPSPSPVKPRAVTPTTSQAIQQLLLQSRNGYQSPDDKMSLFFEILDSQERFVKVLHAFVVCVGVRVCVCGWRSSPENPCKTLNKIKYDGKQKMGCGVATTPFLVFLTNLK</sequence>
<keyword evidence="4" id="KW-1185">Reference proteome</keyword>
<dbReference type="KEGG" id="phu:Phum_PHUM253770"/>
<dbReference type="EMBL" id="DS235235">
    <property type="protein sequence ID" value="EEB13706.1"/>
    <property type="molecule type" value="Genomic_DNA"/>
</dbReference>
<dbReference type="InParanoid" id="E0VK00"/>
<organism>
    <name type="scientific">Pediculus humanus subsp. corporis</name>
    <name type="common">Body louse</name>
    <dbReference type="NCBI Taxonomy" id="121224"/>
    <lineage>
        <taxon>Eukaryota</taxon>
        <taxon>Metazoa</taxon>
        <taxon>Ecdysozoa</taxon>
        <taxon>Arthropoda</taxon>
        <taxon>Hexapoda</taxon>
        <taxon>Insecta</taxon>
        <taxon>Pterygota</taxon>
        <taxon>Neoptera</taxon>
        <taxon>Paraneoptera</taxon>
        <taxon>Psocodea</taxon>
        <taxon>Troctomorpha</taxon>
        <taxon>Phthiraptera</taxon>
        <taxon>Anoplura</taxon>
        <taxon>Pediculidae</taxon>
        <taxon>Pediculus</taxon>
    </lineage>
</organism>
<proteinExistence type="predicted"/>
<evidence type="ECO:0000313" key="2">
    <source>
        <dbReference type="EMBL" id="EEB13706.1"/>
    </source>
</evidence>
<dbReference type="Proteomes" id="UP000009046">
    <property type="component" value="Unassembled WGS sequence"/>
</dbReference>
<feature type="region of interest" description="Disordered" evidence="1">
    <location>
        <begin position="1"/>
        <end position="24"/>
    </location>
</feature>
<feature type="compositionally biased region" description="Polar residues" evidence="1">
    <location>
        <begin position="257"/>
        <end position="273"/>
    </location>
</feature>
<dbReference type="OrthoDB" id="7790042at2759"/>
<dbReference type="CTD" id="8235100"/>
<dbReference type="EMBL" id="AAZO01002941">
    <property type="status" value="NOT_ANNOTATED_CDS"/>
    <property type="molecule type" value="Genomic_DNA"/>
</dbReference>
<gene>
    <name evidence="3" type="primary">8235100</name>
    <name evidence="2" type="ORF">Phum_PHUM253770</name>
</gene>
<dbReference type="AlphaFoldDB" id="E0VK00"/>
<name>E0VK00_PEDHC</name>
<evidence type="ECO:0000313" key="4">
    <source>
        <dbReference type="Proteomes" id="UP000009046"/>
    </source>
</evidence>
<feature type="region of interest" description="Disordered" evidence="1">
    <location>
        <begin position="238"/>
        <end position="273"/>
    </location>
</feature>
<dbReference type="VEuPathDB" id="VectorBase:PHUM253770"/>
<evidence type="ECO:0000313" key="3">
    <source>
        <dbReference type="EnsemblMetazoa" id="PHUM253770-PA"/>
    </source>
</evidence>
<dbReference type="GeneID" id="8235100"/>
<dbReference type="eggNOG" id="ENOG502QVQR">
    <property type="taxonomic scope" value="Eukaryota"/>
</dbReference>
<dbReference type="EnsemblMetazoa" id="PHUM253770-RA">
    <property type="protein sequence ID" value="PHUM253770-PA"/>
    <property type="gene ID" value="PHUM253770"/>
</dbReference>